<feature type="region of interest" description="Disordered" evidence="1">
    <location>
        <begin position="187"/>
        <end position="207"/>
    </location>
</feature>
<name>A0A2L2T9B1_9HYPO</name>
<proteinExistence type="predicted"/>
<protein>
    <submittedName>
        <fullName evidence="2">Uncharacterized protein</fullName>
    </submittedName>
</protein>
<accession>A0A2L2T9B1</accession>
<sequence length="207" mass="23248">MTEKWLDWGHKLDYGEAKIWLGHAGDVVYTAASGCSGKVGFAASHRLGVQQFQNTNQETIVAIFVKTTPPIAGSVRQMDTLGNLEGENKKPKIALSFLNLTQPNATRASSIQHDKQGRDYEMAKQRRDMKKPAGHYTAVIDRLTTAVMQLSLSVAEPLRRPNAENEVLRRDMEQIQHELKAYKERMNKLEARQGKSDDIDSSNEPIE</sequence>
<keyword evidence="3" id="KW-1185">Reference proteome</keyword>
<dbReference type="Proteomes" id="UP000245910">
    <property type="component" value="Chromosome I"/>
</dbReference>
<dbReference type="EMBL" id="LN649229">
    <property type="protein sequence ID" value="CEI67494.1"/>
    <property type="molecule type" value="Genomic_DNA"/>
</dbReference>
<evidence type="ECO:0000313" key="2">
    <source>
        <dbReference type="EMBL" id="CEI67494.1"/>
    </source>
</evidence>
<reference evidence="3" key="1">
    <citation type="submission" date="2014-10" db="EMBL/GenBank/DDBJ databases">
        <authorList>
            <person name="King R."/>
        </authorList>
    </citation>
    <scope>NUCLEOTIDE SEQUENCE [LARGE SCALE GENOMIC DNA]</scope>
    <source>
        <strain evidence="3">A3/5</strain>
    </source>
</reference>
<organism evidence="2 3">
    <name type="scientific">Fusarium venenatum</name>
    <dbReference type="NCBI Taxonomy" id="56646"/>
    <lineage>
        <taxon>Eukaryota</taxon>
        <taxon>Fungi</taxon>
        <taxon>Dikarya</taxon>
        <taxon>Ascomycota</taxon>
        <taxon>Pezizomycotina</taxon>
        <taxon>Sordariomycetes</taxon>
        <taxon>Hypocreomycetidae</taxon>
        <taxon>Hypocreales</taxon>
        <taxon>Nectriaceae</taxon>
        <taxon>Fusarium</taxon>
    </lineage>
</organism>
<feature type="compositionally biased region" description="Basic and acidic residues" evidence="1">
    <location>
        <begin position="187"/>
        <end position="198"/>
    </location>
</feature>
<evidence type="ECO:0000313" key="3">
    <source>
        <dbReference type="Proteomes" id="UP000245910"/>
    </source>
</evidence>
<dbReference type="AlphaFoldDB" id="A0A2L2T9B1"/>
<evidence type="ECO:0000256" key="1">
    <source>
        <dbReference type="SAM" id="MobiDB-lite"/>
    </source>
</evidence>